<keyword evidence="5 11" id="KW-0547">Nucleotide-binding</keyword>
<dbReference type="GeneID" id="303115851"/>
<dbReference type="Pfam" id="PF18766">
    <property type="entry name" value="SWI2_SNF2"/>
    <property type="match status" value="1"/>
</dbReference>
<dbReference type="CDD" id="cd18800">
    <property type="entry name" value="SF2_C_EcoR124I-like"/>
    <property type="match status" value="1"/>
</dbReference>
<dbReference type="InterPro" id="IPR022625">
    <property type="entry name" value="TypeI_RM_Rsu_C"/>
</dbReference>
<keyword evidence="10 11" id="KW-0238">DNA-binding</keyword>
<comment type="subunit">
    <text evidence="3 11">The type I restriction/modification system is composed of three polypeptides R, M and S.</text>
</comment>
<dbReference type="EMBL" id="VUMZ01000018">
    <property type="protein sequence ID" value="MST52822.1"/>
    <property type="molecule type" value="Genomic_DNA"/>
</dbReference>
<comment type="catalytic activity">
    <reaction evidence="1 11">
        <text>Endonucleolytic cleavage of DNA to give random double-stranded fragments with terminal 5'-phosphates, ATP is simultaneously hydrolyzed.</text>
        <dbReference type="EC" id="3.1.21.3"/>
    </reaction>
</comment>
<dbReference type="InterPro" id="IPR004473">
    <property type="entry name" value="Restrct_endonuc_typeI_HsdR"/>
</dbReference>
<dbReference type="CDD" id="cd22332">
    <property type="entry name" value="HsdR_N"/>
    <property type="match status" value="1"/>
</dbReference>
<keyword evidence="4" id="KW-0540">Nuclease</keyword>
<evidence type="ECO:0000256" key="9">
    <source>
        <dbReference type="ARBA" id="ARBA00022840"/>
    </source>
</evidence>
<keyword evidence="6 11" id="KW-0680">Restriction system</keyword>
<dbReference type="InterPro" id="IPR007409">
    <property type="entry name" value="Restrct_endonuc_type1_HsdR_N"/>
</dbReference>
<evidence type="ECO:0000313" key="13">
    <source>
        <dbReference type="EMBL" id="MST52822.1"/>
    </source>
</evidence>
<keyword evidence="9 11" id="KW-0067">ATP-binding</keyword>
<feature type="domain" description="Helicase ATP-binding" evidence="12">
    <location>
        <begin position="283"/>
        <end position="456"/>
    </location>
</feature>
<protein>
    <recommendedName>
        <fullName evidence="11">Type I restriction enzyme endonuclease subunit</fullName>
        <shortName evidence="11">R protein</shortName>
        <ecNumber evidence="11">3.1.21.3</ecNumber>
    </recommendedName>
    <alternativeName>
        <fullName evidence="11">Type-1 restriction enzyme R protein</fullName>
    </alternativeName>
</protein>
<name>A0A6L5YA42_9FIRM</name>
<keyword evidence="8 11" id="KW-0378">Hydrolase</keyword>
<dbReference type="EC" id="3.1.21.3" evidence="11"/>
<evidence type="ECO:0000256" key="6">
    <source>
        <dbReference type="ARBA" id="ARBA00022747"/>
    </source>
</evidence>
<evidence type="ECO:0000256" key="1">
    <source>
        <dbReference type="ARBA" id="ARBA00000851"/>
    </source>
</evidence>
<dbReference type="GO" id="GO:0009307">
    <property type="term" value="P:DNA restriction-modification system"/>
    <property type="evidence" value="ECO:0007669"/>
    <property type="project" value="UniProtKB-KW"/>
</dbReference>
<dbReference type="GO" id="GO:0005524">
    <property type="term" value="F:ATP binding"/>
    <property type="evidence" value="ECO:0007669"/>
    <property type="project" value="UniProtKB-KW"/>
</dbReference>
<dbReference type="RefSeq" id="WP_154575195.1">
    <property type="nucleotide sequence ID" value="NZ_VUMZ01000018.1"/>
</dbReference>
<dbReference type="NCBIfam" id="TIGR00348">
    <property type="entry name" value="hsdR"/>
    <property type="match status" value="1"/>
</dbReference>
<dbReference type="Pfam" id="PF04313">
    <property type="entry name" value="HSDR_N"/>
    <property type="match status" value="1"/>
</dbReference>
<dbReference type="GO" id="GO:0003677">
    <property type="term" value="F:DNA binding"/>
    <property type="evidence" value="ECO:0007669"/>
    <property type="project" value="UniProtKB-KW"/>
</dbReference>
<dbReference type="Gene3D" id="3.90.1570.50">
    <property type="match status" value="1"/>
</dbReference>
<dbReference type="Proteomes" id="UP000474676">
    <property type="component" value="Unassembled WGS sequence"/>
</dbReference>
<dbReference type="Pfam" id="PF22679">
    <property type="entry name" value="T1R_D3-like"/>
    <property type="match status" value="1"/>
</dbReference>
<keyword evidence="7 13" id="KW-0255">Endonuclease</keyword>
<dbReference type="PANTHER" id="PTHR30195">
    <property type="entry name" value="TYPE I SITE-SPECIFIC DEOXYRIBONUCLEASE PROTEIN SUBUNIT M AND R"/>
    <property type="match status" value="1"/>
</dbReference>
<evidence type="ECO:0000256" key="10">
    <source>
        <dbReference type="ARBA" id="ARBA00023125"/>
    </source>
</evidence>
<dbReference type="SMART" id="SM00487">
    <property type="entry name" value="DEXDc"/>
    <property type="match status" value="1"/>
</dbReference>
<dbReference type="PANTHER" id="PTHR30195:SF16">
    <property type="entry name" value="TYPE I RESTRICTION ENZYME ENDONUCLEASE SUBUNIT"/>
    <property type="match status" value="1"/>
</dbReference>
<keyword evidence="14" id="KW-1185">Reference proteome</keyword>
<dbReference type="PROSITE" id="PS51192">
    <property type="entry name" value="HELICASE_ATP_BIND_1"/>
    <property type="match status" value="1"/>
</dbReference>
<comment type="caution">
    <text evidence="13">The sequence shown here is derived from an EMBL/GenBank/DDBJ whole genome shotgun (WGS) entry which is preliminary data.</text>
</comment>
<dbReference type="InterPro" id="IPR055180">
    <property type="entry name" value="HsdR_RecA-like_helicase_dom_2"/>
</dbReference>
<evidence type="ECO:0000256" key="3">
    <source>
        <dbReference type="ARBA" id="ARBA00011296"/>
    </source>
</evidence>
<evidence type="ECO:0000313" key="14">
    <source>
        <dbReference type="Proteomes" id="UP000474676"/>
    </source>
</evidence>
<comment type="similarity">
    <text evidence="2 11">Belongs to the HsdR family.</text>
</comment>
<sequence length="1063" mass="123009">MEHFDREADFEKALIAALQRYGWEKTVIMNPTEKDLLRNWADILFENNREIDRLNNCPLVQEEMEELLEQMRELRTPLALNGFINGKTVSITRKNPDDALHYGKEVSLKIYDRMEIAAGQSRYQIVEQPIFPRHEKVLQDRRGDLMLLINGMPVFHIELKKSGVPVTEAVNQIEKYAHEGVFTGLFSLVQIFVAMNPEETLYFANPGPDGRFNPDFFFHWADLNNDPINDWKIVAERLLSIPMAHQMIGFYTVADDADGVLKVMRSYQYYAANKISDKVMKNNWKEGNQHGGYVWHTTGSGKTMTSFKSAQLIANSNDADKVIFLMDRIELGTQSLKEYRAFADNADDVQETEDTVTLISKLKSADPKDTLIVSSIQKMSNIKEDAAGKMRAKDLEDMQGKRLVFILDECHRSTFGEMLSTIKATFPNALFFGFTGTPVFRENEKTMSTTADVFGDELHRYSIADGIRDRNVLGFDPTMVMVYRDKDLRKRVALREADAQTEEEAIRDPGKSRKYYHFMNAAEVPMAGKRQSDGTWQKGIEDYIGKEAWQTDEYQNAVVDDIVENWLTLSHDGKFHAIFATGSIPEAIRYYRKFREKCPELRVTALFDPTIDNQGGSRSLEREDGLKEMLEDYNRLYEQSFDIGGYSRFKKDVSARLAHKKPYDRVRQDGQLDILIVVNQMLTGFDSKWVNTLYLDKVLVYQNLIQAFSRTNRLFNINEKPFGSIRYYRLPHTMKRNIESAVQLYSGDRPQGLFADHLPDNIRHMNEKFLDMINLFKSAGVPDIDRLPAELPEKARFAKLFREFSTYMQAAKIQGFRWMQTEYSSRIDPEDESEEEIILLLPTEEQYEILLQRYKELRTEREGGEEPDGVTFTIDPYLTEQNTGMIDNDYMNSRFDKWKKQLNDPDVKPEVREETLAELHKCFAFLSQEEQRYANLFLHDVETGDVRLSEGKTFREYIVEYAADEKKNQIRQISSCLGCSEEKLSEMMESHVTKENLNEYGRFSALKATIVKDTAQEYFTKLDGKKPPRFRVNSRAEELLEKFILSGGIDIPVPDEETEEKNG</sequence>
<dbReference type="InterPro" id="IPR014001">
    <property type="entry name" value="Helicase_ATP-bd"/>
</dbReference>
<organism evidence="13 14">
    <name type="scientific">Hornefia butyriciproducens</name>
    <dbReference type="NCBI Taxonomy" id="2652293"/>
    <lineage>
        <taxon>Bacteria</taxon>
        <taxon>Bacillati</taxon>
        <taxon>Bacillota</taxon>
        <taxon>Clostridia</taxon>
        <taxon>Peptostreptococcales</taxon>
        <taxon>Anaerovoracaceae</taxon>
        <taxon>Hornefia</taxon>
    </lineage>
</organism>
<dbReference type="Pfam" id="PF12008">
    <property type="entry name" value="EcoR124_C"/>
    <property type="match status" value="1"/>
</dbReference>
<proteinExistence type="inferred from homology"/>
<evidence type="ECO:0000256" key="2">
    <source>
        <dbReference type="ARBA" id="ARBA00008598"/>
    </source>
</evidence>
<dbReference type="CDD" id="cd18030">
    <property type="entry name" value="DEXHc_RE_I_HsdR"/>
    <property type="match status" value="1"/>
</dbReference>
<dbReference type="InterPro" id="IPR027417">
    <property type="entry name" value="P-loop_NTPase"/>
</dbReference>
<gene>
    <name evidence="13" type="ORF">FYJ64_11015</name>
</gene>
<dbReference type="GO" id="GO:0009035">
    <property type="term" value="F:type I site-specific deoxyribonuclease activity"/>
    <property type="evidence" value="ECO:0007669"/>
    <property type="project" value="UniProtKB-EC"/>
</dbReference>
<evidence type="ECO:0000256" key="5">
    <source>
        <dbReference type="ARBA" id="ARBA00022741"/>
    </source>
</evidence>
<accession>A0A6L5YA42</accession>
<comment type="function">
    <text evidence="11">Subunit R is required for both nuclease and ATPase activities, but not for modification.</text>
</comment>
<evidence type="ECO:0000256" key="4">
    <source>
        <dbReference type="ARBA" id="ARBA00022722"/>
    </source>
</evidence>
<reference evidence="13 14" key="1">
    <citation type="submission" date="2019-08" db="EMBL/GenBank/DDBJ databases">
        <title>In-depth cultivation of the pig gut microbiome towards novel bacterial diversity and tailored functional studies.</title>
        <authorList>
            <person name="Wylensek D."/>
            <person name="Hitch T.C.A."/>
            <person name="Clavel T."/>
        </authorList>
    </citation>
    <scope>NUCLEOTIDE SEQUENCE [LARGE SCALE GENOMIC DNA]</scope>
    <source>
        <strain evidence="13 14">WCA-MUC-591-APC-3H</strain>
    </source>
</reference>
<dbReference type="InterPro" id="IPR040980">
    <property type="entry name" value="SWI2_SNF2"/>
</dbReference>
<evidence type="ECO:0000259" key="12">
    <source>
        <dbReference type="PROSITE" id="PS51192"/>
    </source>
</evidence>
<dbReference type="InterPro" id="IPR051268">
    <property type="entry name" value="Type-I_R_enzyme_R_subunit"/>
</dbReference>
<evidence type="ECO:0000256" key="11">
    <source>
        <dbReference type="RuleBase" id="RU364115"/>
    </source>
</evidence>
<evidence type="ECO:0000256" key="8">
    <source>
        <dbReference type="ARBA" id="ARBA00022801"/>
    </source>
</evidence>
<evidence type="ECO:0000256" key="7">
    <source>
        <dbReference type="ARBA" id="ARBA00022759"/>
    </source>
</evidence>
<dbReference type="Gene3D" id="3.40.50.300">
    <property type="entry name" value="P-loop containing nucleotide triphosphate hydrolases"/>
    <property type="match status" value="2"/>
</dbReference>
<dbReference type="AlphaFoldDB" id="A0A6L5YA42"/>
<dbReference type="SUPFAM" id="SSF52540">
    <property type="entry name" value="P-loop containing nucleoside triphosphate hydrolases"/>
    <property type="match status" value="1"/>
</dbReference>